<keyword evidence="4" id="KW-1185">Reference proteome</keyword>
<dbReference type="Pfam" id="PF22893">
    <property type="entry name" value="ULD_2"/>
    <property type="match status" value="1"/>
</dbReference>
<feature type="region of interest" description="Disordered" evidence="1">
    <location>
        <begin position="374"/>
        <end position="395"/>
    </location>
</feature>
<name>A0ABR2Y7G2_9PEZI</name>
<feature type="compositionally biased region" description="Basic and acidic residues" evidence="1">
    <location>
        <begin position="375"/>
        <end position="395"/>
    </location>
</feature>
<evidence type="ECO:0000259" key="2">
    <source>
        <dbReference type="Pfam" id="PF22893"/>
    </source>
</evidence>
<evidence type="ECO:0000313" key="3">
    <source>
        <dbReference type="EMBL" id="KAK9782678.1"/>
    </source>
</evidence>
<dbReference type="EMBL" id="JARVKM010000002">
    <property type="protein sequence ID" value="KAK9782678.1"/>
    <property type="molecule type" value="Genomic_DNA"/>
</dbReference>
<evidence type="ECO:0000256" key="1">
    <source>
        <dbReference type="SAM" id="MobiDB-lite"/>
    </source>
</evidence>
<dbReference type="InterPro" id="IPR054464">
    <property type="entry name" value="ULD_fung"/>
</dbReference>
<feature type="domain" description="Ubiquitin-like" evidence="2">
    <location>
        <begin position="235"/>
        <end position="311"/>
    </location>
</feature>
<organism evidence="3 4">
    <name type="scientific">Seiridium cardinale</name>
    <dbReference type="NCBI Taxonomy" id="138064"/>
    <lineage>
        <taxon>Eukaryota</taxon>
        <taxon>Fungi</taxon>
        <taxon>Dikarya</taxon>
        <taxon>Ascomycota</taxon>
        <taxon>Pezizomycotina</taxon>
        <taxon>Sordariomycetes</taxon>
        <taxon>Xylariomycetidae</taxon>
        <taxon>Amphisphaeriales</taxon>
        <taxon>Sporocadaceae</taxon>
        <taxon>Seiridium</taxon>
    </lineage>
</organism>
<comment type="caution">
    <text evidence="3">The sequence shown here is derived from an EMBL/GenBank/DDBJ whole genome shotgun (WGS) entry which is preliminary data.</text>
</comment>
<sequence>MSATFTYGSFGDLITTVQLVWRLSQALSDSYGSAQEFQDLVVELNLFYGSLHEGPELESLIRLVKPAVAACRNAIEPFLQKAFKKYGKSLMRPKGSRKSILDMIKRIQWSIFEKDKVTQMRDSLRRNKDVIDMVQSLAQGWVPLLDSLQVMSVANKRRQSITQEQDSNIVAVRLASLADAEAQASARVEEQFGDVLKILKEQATTTARIDENVIAVLSEFIPAALDPYARSYAFIEDALGHTFPIHLGTNPSWETVRSMIRDQFRGRAGMELVMREKYLIQDLNTGEDLRSDMEFYETVRAGQTLTMAMIFSGGRHGGVDSICPKCDQVQAVKTLDRDTICNNSRCSFVYRRVLEVSDATEDHLEEWLAGSKNTKAHDRDLDASNERRSRDIQKS</sequence>
<dbReference type="PANTHER" id="PTHR38886:SF1">
    <property type="entry name" value="NACHT-NTPASE AND P-LOOP NTPASES N-TERMINAL DOMAIN-CONTAINING PROTEIN"/>
    <property type="match status" value="1"/>
</dbReference>
<proteinExistence type="predicted"/>
<accession>A0ABR2Y7G2</accession>
<dbReference type="PANTHER" id="PTHR38886">
    <property type="entry name" value="SESA DOMAIN-CONTAINING PROTEIN"/>
    <property type="match status" value="1"/>
</dbReference>
<reference evidence="3 4" key="1">
    <citation type="submission" date="2024-02" db="EMBL/GenBank/DDBJ databases">
        <title>First draft genome assembly of two strains of Seiridium cardinale.</title>
        <authorList>
            <person name="Emiliani G."/>
            <person name="Scali E."/>
        </authorList>
    </citation>
    <scope>NUCLEOTIDE SEQUENCE [LARGE SCALE GENOMIC DNA]</scope>
    <source>
        <strain evidence="3 4">BM-138-000479</strain>
    </source>
</reference>
<gene>
    <name evidence="3" type="ORF">SCAR479_01021</name>
</gene>
<evidence type="ECO:0000313" key="4">
    <source>
        <dbReference type="Proteomes" id="UP001465668"/>
    </source>
</evidence>
<protein>
    <recommendedName>
        <fullName evidence="2">Ubiquitin-like domain-containing protein</fullName>
    </recommendedName>
</protein>
<dbReference type="Proteomes" id="UP001465668">
    <property type="component" value="Unassembled WGS sequence"/>
</dbReference>